<evidence type="ECO:0000256" key="1">
    <source>
        <dbReference type="ARBA" id="ARBA00007220"/>
    </source>
</evidence>
<feature type="region of interest" description="Disordered" evidence="8">
    <location>
        <begin position="1"/>
        <end position="22"/>
    </location>
</feature>
<proteinExistence type="inferred from homology"/>
<keyword evidence="4" id="KW-0547">Nucleotide-binding</keyword>
<accession>A0AAV0NGP3</accession>
<organism evidence="9 10">
    <name type="scientific">Linum tenue</name>
    <dbReference type="NCBI Taxonomy" id="586396"/>
    <lineage>
        <taxon>Eukaryota</taxon>
        <taxon>Viridiplantae</taxon>
        <taxon>Streptophyta</taxon>
        <taxon>Embryophyta</taxon>
        <taxon>Tracheophyta</taxon>
        <taxon>Spermatophyta</taxon>
        <taxon>Magnoliopsida</taxon>
        <taxon>eudicotyledons</taxon>
        <taxon>Gunneridae</taxon>
        <taxon>Pentapetalae</taxon>
        <taxon>rosids</taxon>
        <taxon>fabids</taxon>
        <taxon>Malpighiales</taxon>
        <taxon>Linaceae</taxon>
        <taxon>Linum</taxon>
    </lineage>
</organism>
<dbReference type="Gene3D" id="3.40.50.300">
    <property type="entry name" value="P-loop containing nucleotide triphosphate hydrolases"/>
    <property type="match status" value="1"/>
</dbReference>
<evidence type="ECO:0000313" key="10">
    <source>
        <dbReference type="Proteomes" id="UP001154282"/>
    </source>
</evidence>
<comment type="caution">
    <text evidence="9">The sequence shown here is derived from an EMBL/GenBank/DDBJ whole genome shotgun (WGS) entry which is preliminary data.</text>
</comment>
<evidence type="ECO:0000256" key="5">
    <source>
        <dbReference type="ARBA" id="ARBA00022777"/>
    </source>
</evidence>
<keyword evidence="5 7" id="KW-0418">Kinase</keyword>
<dbReference type="GO" id="GO:0004017">
    <property type="term" value="F:AMP kinase activity"/>
    <property type="evidence" value="ECO:0007669"/>
    <property type="project" value="UniProtKB-EC"/>
</dbReference>
<evidence type="ECO:0000256" key="3">
    <source>
        <dbReference type="ARBA" id="ARBA00022679"/>
    </source>
</evidence>
<dbReference type="AlphaFoldDB" id="A0AAV0NGP3"/>
<dbReference type="CDD" id="cd01428">
    <property type="entry name" value="ADK"/>
    <property type="match status" value="1"/>
</dbReference>
<evidence type="ECO:0000256" key="2">
    <source>
        <dbReference type="ARBA" id="ARBA00012955"/>
    </source>
</evidence>
<gene>
    <name evidence="9" type="ORF">LITE_LOCUS33169</name>
</gene>
<dbReference type="GO" id="GO:0005524">
    <property type="term" value="F:ATP binding"/>
    <property type="evidence" value="ECO:0007669"/>
    <property type="project" value="InterPro"/>
</dbReference>
<dbReference type="InterPro" id="IPR000850">
    <property type="entry name" value="Adenylat/UMP-CMP_kin"/>
</dbReference>
<evidence type="ECO:0000256" key="4">
    <source>
        <dbReference type="ARBA" id="ARBA00022741"/>
    </source>
</evidence>
<evidence type="ECO:0000313" key="9">
    <source>
        <dbReference type="EMBL" id="CAI0457547.1"/>
    </source>
</evidence>
<comment type="similarity">
    <text evidence="1 7">Belongs to the adenylate kinase family.</text>
</comment>
<evidence type="ECO:0000256" key="8">
    <source>
        <dbReference type="SAM" id="MobiDB-lite"/>
    </source>
</evidence>
<reference evidence="9" key="1">
    <citation type="submission" date="2022-08" db="EMBL/GenBank/DDBJ databases">
        <authorList>
            <person name="Gutierrez-Valencia J."/>
        </authorList>
    </citation>
    <scope>NUCLEOTIDE SEQUENCE</scope>
</reference>
<dbReference type="Pfam" id="PF00406">
    <property type="entry name" value="ADK"/>
    <property type="match status" value="1"/>
</dbReference>
<feature type="non-terminal residue" evidence="9">
    <location>
        <position position="1"/>
    </location>
</feature>
<name>A0AAV0NGP3_9ROSI</name>
<dbReference type="EC" id="2.7.4.3" evidence="2"/>
<feature type="compositionally biased region" description="Low complexity" evidence="8">
    <location>
        <begin position="1"/>
        <end position="13"/>
    </location>
</feature>
<dbReference type="InterPro" id="IPR027417">
    <property type="entry name" value="P-loop_NTPase"/>
</dbReference>
<keyword evidence="10" id="KW-1185">Reference proteome</keyword>
<protein>
    <recommendedName>
        <fullName evidence="2">adenylate kinase</fullName>
        <ecNumber evidence="2">2.7.4.3</ecNumber>
    </recommendedName>
    <alternativeName>
        <fullName evidence="6">ATP:AMP phosphotransferase</fullName>
    </alternativeName>
</protein>
<sequence length="316" mass="34041">LSSPSLVKTSLSSPHEKPSFSASRESFLFLSPPPQRQMAGLSRLGSAAAAAAPSSALRRLGFLTGSRACYGSAAAAVEYQYSDDEEECCNYSGQDGSPARQGMRAAAAGSTLERGVQWVLIGDPGAKKSLYAEKLSQVLEVPHISMGTLLRQELSPRSALYKLISNAVNEGKLVPEEVIFGLLSKRLEEGYSKGESGFILDGIPKTRMQAEILDQIADIDLVVNFKSAEQQLLKRNYVGLGHSPSVGGSDESSWGEKFRLYAEEVNGKAVEDYYREQRKLLDFQVPGGPGETWQGLLAALHLKQANAVLSSKKLAA</sequence>
<dbReference type="SUPFAM" id="SSF52540">
    <property type="entry name" value="P-loop containing nucleoside triphosphate hydrolases"/>
    <property type="match status" value="1"/>
</dbReference>
<evidence type="ECO:0000256" key="7">
    <source>
        <dbReference type="RuleBase" id="RU003330"/>
    </source>
</evidence>
<dbReference type="PRINTS" id="PR00094">
    <property type="entry name" value="ADENYLTKNASE"/>
</dbReference>
<evidence type="ECO:0000256" key="6">
    <source>
        <dbReference type="ARBA" id="ARBA00031517"/>
    </source>
</evidence>
<dbReference type="PANTHER" id="PTHR23359">
    <property type="entry name" value="NUCLEOTIDE KINASE"/>
    <property type="match status" value="1"/>
</dbReference>
<keyword evidence="3 7" id="KW-0808">Transferase</keyword>
<dbReference type="Proteomes" id="UP001154282">
    <property type="component" value="Unassembled WGS sequence"/>
</dbReference>
<dbReference type="EMBL" id="CAMGYJ010000008">
    <property type="protein sequence ID" value="CAI0457547.1"/>
    <property type="molecule type" value="Genomic_DNA"/>
</dbReference>